<dbReference type="AlphaFoldDB" id="A0A1M6MTQ9"/>
<dbReference type="STRING" id="1121301.SAMN02745912_01425"/>
<accession>A0A1M6MTQ9</accession>
<protein>
    <recommendedName>
        <fullName evidence="1">DUF4397 domain-containing protein</fullName>
    </recommendedName>
</protein>
<sequence>MFGFFDFYPMKLYRGGLFRRNTLPVDVTYARIFHASPDAPPVDVYLNNKPIVSNLSYRSFTEYLPLAPGVYNVKVFPAGTIRNPVINTNINVPANTILTIAATNELEDISLYAIEDTPMSVPQDKVYLRFVHLSPNAPSVDVRLPDGKNIFEDVEYKEVADYKLIDPGTYTLDIYGAGTDKRVLYVPNINLKPNRFYTVYAIGLLGESPPLQVVIPLDGNSYIKVR</sequence>
<dbReference type="Proteomes" id="UP000184465">
    <property type="component" value="Unassembled WGS sequence"/>
</dbReference>
<feature type="domain" description="DUF4397" evidence="1">
    <location>
        <begin position="29"/>
        <end position="143"/>
    </location>
</feature>
<proteinExistence type="predicted"/>
<organism evidence="2 3">
    <name type="scientific">Paramaledivibacter caminithermalis (strain DSM 15212 / CIP 107654 / DViRD3)</name>
    <name type="common">Clostridium caminithermale</name>
    <dbReference type="NCBI Taxonomy" id="1121301"/>
    <lineage>
        <taxon>Bacteria</taxon>
        <taxon>Bacillati</taxon>
        <taxon>Bacillota</taxon>
        <taxon>Clostridia</taxon>
        <taxon>Peptostreptococcales</taxon>
        <taxon>Caminicellaceae</taxon>
        <taxon>Paramaledivibacter</taxon>
    </lineage>
</organism>
<keyword evidence="3" id="KW-1185">Reference proteome</keyword>
<gene>
    <name evidence="2" type="ORF">SAMN02745912_01425</name>
</gene>
<dbReference type="Pfam" id="PF14344">
    <property type="entry name" value="DUF4397"/>
    <property type="match status" value="2"/>
</dbReference>
<evidence type="ECO:0000313" key="3">
    <source>
        <dbReference type="Proteomes" id="UP000184465"/>
    </source>
</evidence>
<dbReference type="InterPro" id="IPR025510">
    <property type="entry name" value="DUF4397"/>
</dbReference>
<dbReference type="EMBL" id="FRAG01000012">
    <property type="protein sequence ID" value="SHJ86898.1"/>
    <property type="molecule type" value="Genomic_DNA"/>
</dbReference>
<reference evidence="2 3" key="1">
    <citation type="submission" date="2016-11" db="EMBL/GenBank/DDBJ databases">
        <authorList>
            <person name="Jaros S."/>
            <person name="Januszkiewicz K."/>
            <person name="Wedrychowicz H."/>
        </authorList>
    </citation>
    <scope>NUCLEOTIDE SEQUENCE [LARGE SCALE GENOMIC DNA]</scope>
    <source>
        <strain evidence="2 3">DSM 15212</strain>
    </source>
</reference>
<feature type="domain" description="DUF4397" evidence="1">
    <location>
        <begin position="146"/>
        <end position="211"/>
    </location>
</feature>
<evidence type="ECO:0000313" key="2">
    <source>
        <dbReference type="EMBL" id="SHJ86898.1"/>
    </source>
</evidence>
<evidence type="ECO:0000259" key="1">
    <source>
        <dbReference type="Pfam" id="PF14344"/>
    </source>
</evidence>
<name>A0A1M6MTQ9_PARC5</name>